<dbReference type="Proteomes" id="UP000244073">
    <property type="component" value="Unassembled WGS sequence"/>
</dbReference>
<dbReference type="AlphaFoldDB" id="A0A2T5LN38"/>
<reference evidence="1 2" key="1">
    <citation type="journal article" date="2018" name="Proc. Natl. Acad. Sci. U.S.A.">
        <title>Linking secondary metabolites to gene clusters through genome sequencing of six diverse Aspergillus species.</title>
        <authorList>
            <person name="Kaerboelling I."/>
            <person name="Vesth T.C."/>
            <person name="Frisvad J.C."/>
            <person name="Nybo J.L."/>
            <person name="Theobald S."/>
            <person name="Kuo A."/>
            <person name="Bowyer P."/>
            <person name="Matsuda Y."/>
            <person name="Mondo S."/>
            <person name="Lyhne E.K."/>
            <person name="Kogle M.E."/>
            <person name="Clum A."/>
            <person name="Lipzen A."/>
            <person name="Salamov A."/>
            <person name="Ngan C.Y."/>
            <person name="Daum C."/>
            <person name="Chiniquy J."/>
            <person name="Barry K."/>
            <person name="LaButti K."/>
            <person name="Haridas S."/>
            <person name="Simmons B.A."/>
            <person name="Magnuson J.K."/>
            <person name="Mortensen U.H."/>
            <person name="Larsen T.O."/>
            <person name="Grigoriev I.V."/>
            <person name="Baker S.E."/>
            <person name="Andersen M.R."/>
        </authorList>
    </citation>
    <scope>NUCLEOTIDE SEQUENCE [LARGE SCALE GENOMIC DNA]</scope>
    <source>
        <strain evidence="1 2">IBT 24754</strain>
    </source>
</reference>
<comment type="caution">
    <text evidence="1">The sequence shown here is derived from an EMBL/GenBank/DDBJ whole genome shotgun (WGS) entry which is preliminary data.</text>
</comment>
<evidence type="ECO:0000313" key="1">
    <source>
        <dbReference type="EMBL" id="PTU17699.1"/>
    </source>
</evidence>
<gene>
    <name evidence="1" type="ORF">P175DRAFT_0373806</name>
</gene>
<proteinExistence type="predicted"/>
<evidence type="ECO:0000313" key="2">
    <source>
        <dbReference type="Proteomes" id="UP000244073"/>
    </source>
</evidence>
<dbReference type="VEuPathDB" id="FungiDB:P175DRAFT_0373806"/>
<organism evidence="1 2">
    <name type="scientific">Aspergillus ochraceoroseus IBT 24754</name>
    <dbReference type="NCBI Taxonomy" id="1392256"/>
    <lineage>
        <taxon>Eukaryota</taxon>
        <taxon>Fungi</taxon>
        <taxon>Dikarya</taxon>
        <taxon>Ascomycota</taxon>
        <taxon>Pezizomycotina</taxon>
        <taxon>Eurotiomycetes</taxon>
        <taxon>Eurotiomycetidae</taxon>
        <taxon>Eurotiales</taxon>
        <taxon>Aspergillaceae</taxon>
        <taxon>Aspergillus</taxon>
        <taxon>Aspergillus subgen. Nidulantes</taxon>
    </lineage>
</organism>
<dbReference type="GeneID" id="63809836"/>
<dbReference type="EMBL" id="MSFN02000009">
    <property type="protein sequence ID" value="PTU17699.1"/>
    <property type="molecule type" value="Genomic_DNA"/>
</dbReference>
<sequence length="124" mass="13699">MLLERAGSVYICGRHPSQNATTVSYLAKAIAVILVISWFKIIPECMAHAGALFRVEPKLPITTPAKRFGLFAPAGRLLRRRVCHFLLSHPLLNTSARKSTRGLITLPTSSSIYSKSLSLHAFRI</sequence>
<protein>
    <submittedName>
        <fullName evidence="1">Uncharacterized protein</fullName>
    </submittedName>
</protein>
<name>A0A2T5LN38_9EURO</name>
<dbReference type="RefSeq" id="XP_040749091.1">
    <property type="nucleotide sequence ID" value="XM_040892954.1"/>
</dbReference>
<accession>A0A2T5LN38</accession>